<feature type="region of interest" description="Disordered" evidence="1">
    <location>
        <begin position="1"/>
        <end position="77"/>
    </location>
</feature>
<accession>A0A0F7SF75</accession>
<evidence type="ECO:0000256" key="1">
    <source>
        <dbReference type="SAM" id="MobiDB-lite"/>
    </source>
</evidence>
<evidence type="ECO:0000313" key="2">
    <source>
        <dbReference type="EMBL" id="CDZ97406.1"/>
    </source>
</evidence>
<sequence>MGSKSSKIAKEVPLKKFPTRAPEAIKQSIPYQAAPSSFPSKEPARPKGSSSVDGSSSSAVGESSSGQKLFASASRTDEIERDGGKDLQFLNSLASLGQVVIPDLRDRRGAINPSVSVLQNRTLDPISFPTGSHFTPSPSSPDYHNRLEAPDLLQLLERRLLARTEEEVEDLAKAYNVDVEMMDRLGQWVNAPSVDWTKEEIVNSTDGSKSTRVWAEWKDPIVPVGSTSSSTGIKKDT</sequence>
<reference evidence="2" key="1">
    <citation type="submission" date="2014-08" db="EMBL/GenBank/DDBJ databases">
        <authorList>
            <person name="Sharma Rahul"/>
            <person name="Thines Marco"/>
        </authorList>
    </citation>
    <scope>NUCLEOTIDE SEQUENCE</scope>
</reference>
<feature type="compositionally biased region" description="Low complexity" evidence="1">
    <location>
        <begin position="48"/>
        <end position="66"/>
    </location>
</feature>
<organism evidence="2">
    <name type="scientific">Phaffia rhodozyma</name>
    <name type="common">Yeast</name>
    <name type="synonym">Xanthophyllomyces dendrorhous</name>
    <dbReference type="NCBI Taxonomy" id="264483"/>
    <lineage>
        <taxon>Eukaryota</taxon>
        <taxon>Fungi</taxon>
        <taxon>Dikarya</taxon>
        <taxon>Basidiomycota</taxon>
        <taxon>Agaricomycotina</taxon>
        <taxon>Tremellomycetes</taxon>
        <taxon>Cystofilobasidiales</taxon>
        <taxon>Mrakiaceae</taxon>
        <taxon>Phaffia</taxon>
    </lineage>
</organism>
<dbReference type="EMBL" id="LN483167">
    <property type="protein sequence ID" value="CDZ97406.1"/>
    <property type="molecule type" value="Genomic_DNA"/>
</dbReference>
<proteinExistence type="predicted"/>
<protein>
    <submittedName>
        <fullName evidence="2">Uncharacterized protein</fullName>
    </submittedName>
</protein>
<name>A0A0F7SF75_PHARH</name>
<dbReference type="AlphaFoldDB" id="A0A0F7SF75"/>